<dbReference type="Pfam" id="PF00912">
    <property type="entry name" value="Transgly"/>
    <property type="match status" value="1"/>
</dbReference>
<dbReference type="GO" id="GO:0006508">
    <property type="term" value="P:proteolysis"/>
    <property type="evidence" value="ECO:0007669"/>
    <property type="project" value="UniProtKB-KW"/>
</dbReference>
<keyword evidence="17" id="KW-1185">Reference proteome</keyword>
<dbReference type="UniPathway" id="UPA00219"/>
<evidence type="ECO:0000256" key="7">
    <source>
        <dbReference type="ARBA" id="ARBA00022679"/>
    </source>
</evidence>
<keyword evidence="6" id="KW-0328">Glycosyltransferase</keyword>
<keyword evidence="5" id="KW-0645">Protease</keyword>
<sequence length="768" mass="86582">MNKIFKKLSIILITLLVSAYLILFFLPKPTLLEETSFSKAVYDEHHQLLRLTLSQDEKYRLFTPLSHISKQLVEATLLQEDQYFYWHYGVNPWATIKAIWQTYGAQSRRIGASTISMQVARMRYGMNSKKISGKLLQIIRAIQIEMHYSKEEILEAYLNLAPYGGNVEGVGAASLVYFGTPVNKITLPQSLTLSIIPQNPGKRTPNNKELKKIRERLLGRWLNKHQEDLNKKAMFALPLVMQNTHMLPFSAPHFVNKILSDASSKQQSIDTTLDYRTQMIIERITHHYLARKKGLGVNNAAVLLVDTRDMGIKGMLGSADFFNLGISGQINGTEAKRSPGSTLKPFIYGLALDQGLIHPDTVLKDVPHSFNGYNPENFDYDFMGPIKAKDALVLSRNIPAIYLASQLTSTTLHQLLEKAQISQLRSESYYGLSLSLGGVELTMNELVSLYAMLANDGVWFPIHAFKNDIKQKGTRLLSPEASYLVLDMLKNTPRLDDSSRSGSRLQVAWKTGTSSGYRDAWTVGVFGPYVLAVWIGNFDNKANPAFIGKDIAAPLFFELIDALKHERGPIHALEKHPEQMNLKKVEVCKASGMLPTRYCKDTEWSWFIPGKSPIKTDTIYREVAINTKTGLRTCHMDEYTRFEIFEFWPSDLLSIFKKAGIQRHTPPFFEPDCTLSGNSGIDPHITSPQTGISYIIRANSQQNNTIPLTAVTDAGIAYVYWFINETFIAKTKAGESYLWKAKPGKFVVRVVDDHGQSDARDIHVQLDS</sequence>
<dbReference type="GO" id="GO:0009252">
    <property type="term" value="P:peptidoglycan biosynthetic process"/>
    <property type="evidence" value="ECO:0007669"/>
    <property type="project" value="UniProtKB-UniPathway"/>
</dbReference>
<keyword evidence="9" id="KW-0511">Multifunctional enzyme</keyword>
<evidence type="ECO:0000256" key="2">
    <source>
        <dbReference type="ARBA" id="ARBA00007090"/>
    </source>
</evidence>
<evidence type="ECO:0000256" key="1">
    <source>
        <dbReference type="ARBA" id="ARBA00004752"/>
    </source>
</evidence>
<comment type="similarity">
    <text evidence="2">In the C-terminal section; belongs to the transpeptidase family.</text>
</comment>
<dbReference type="InterPro" id="IPR050396">
    <property type="entry name" value="Glycosyltr_51/Transpeptidase"/>
</dbReference>
<dbReference type="SUPFAM" id="SSF56601">
    <property type="entry name" value="beta-lactamase/transpeptidase-like"/>
    <property type="match status" value="1"/>
</dbReference>
<dbReference type="InterPro" id="IPR001264">
    <property type="entry name" value="Glyco_trans_51"/>
</dbReference>
<dbReference type="AlphaFoldDB" id="A0A378L8A1"/>
<dbReference type="Pfam" id="PF00905">
    <property type="entry name" value="Transpeptidase"/>
    <property type="match status" value="1"/>
</dbReference>
<evidence type="ECO:0000313" key="18">
    <source>
        <dbReference type="Proteomes" id="UP000255110"/>
    </source>
</evidence>
<dbReference type="InterPro" id="IPR011815">
    <property type="entry name" value="PBP_1c"/>
</dbReference>
<dbReference type="RefSeq" id="WP_058477637.1">
    <property type="nucleotide sequence ID" value="NZ_CAAAIO010000001.1"/>
</dbReference>
<evidence type="ECO:0000256" key="3">
    <source>
        <dbReference type="ARBA" id="ARBA00007739"/>
    </source>
</evidence>
<dbReference type="GO" id="GO:0004180">
    <property type="term" value="F:carboxypeptidase activity"/>
    <property type="evidence" value="ECO:0007669"/>
    <property type="project" value="UniProtKB-KW"/>
</dbReference>
<evidence type="ECO:0000259" key="13">
    <source>
        <dbReference type="Pfam" id="PF00912"/>
    </source>
</evidence>
<feature type="domain" description="Penicillin-binding protein transpeptidase" evidence="12">
    <location>
        <begin position="302"/>
        <end position="518"/>
    </location>
</feature>
<comment type="catalytic activity">
    <reaction evidence="11">
        <text>[GlcNAc-(1-&gt;4)-Mur2Ac(oyl-L-Ala-gamma-D-Glu-L-Lys-D-Ala-D-Ala)](n)-di-trans,octa-cis-undecaprenyl diphosphate + beta-D-GlcNAc-(1-&gt;4)-Mur2Ac(oyl-L-Ala-gamma-D-Glu-L-Lys-D-Ala-D-Ala)-di-trans,octa-cis-undecaprenyl diphosphate = [GlcNAc-(1-&gt;4)-Mur2Ac(oyl-L-Ala-gamma-D-Glu-L-Lys-D-Ala-D-Ala)](n+1)-di-trans,octa-cis-undecaprenyl diphosphate + di-trans,octa-cis-undecaprenyl diphosphate + H(+)</text>
        <dbReference type="Rhea" id="RHEA:23708"/>
        <dbReference type="Rhea" id="RHEA-COMP:9602"/>
        <dbReference type="Rhea" id="RHEA-COMP:9603"/>
        <dbReference type="ChEBI" id="CHEBI:15378"/>
        <dbReference type="ChEBI" id="CHEBI:58405"/>
        <dbReference type="ChEBI" id="CHEBI:60033"/>
        <dbReference type="ChEBI" id="CHEBI:78435"/>
        <dbReference type="EC" id="2.4.99.28"/>
    </reaction>
</comment>
<dbReference type="Proteomes" id="UP000054820">
    <property type="component" value="Unassembled WGS sequence"/>
</dbReference>
<dbReference type="SUPFAM" id="SSF53955">
    <property type="entry name" value="Lysozyme-like"/>
    <property type="match status" value="1"/>
</dbReference>
<keyword evidence="4" id="KW-0121">Carboxypeptidase</keyword>
<comment type="pathway">
    <text evidence="1">Cell wall biogenesis; peptidoglycan biosynthesis.</text>
</comment>
<dbReference type="Proteomes" id="UP000255110">
    <property type="component" value="Unassembled WGS sequence"/>
</dbReference>
<feature type="domain" description="Glycosyl transferase family 51" evidence="13">
    <location>
        <begin position="55"/>
        <end position="216"/>
    </location>
</feature>
<keyword evidence="8" id="KW-0378">Hydrolase</keyword>
<dbReference type="GO" id="GO:0008955">
    <property type="term" value="F:peptidoglycan glycosyltransferase activity"/>
    <property type="evidence" value="ECO:0007669"/>
    <property type="project" value="UniProtKB-EC"/>
</dbReference>
<gene>
    <name evidence="16" type="primary">pbpC</name>
    <name evidence="15" type="ORF">Lstg_2103</name>
    <name evidence="16" type="ORF">NCTC11991_01658</name>
</gene>
<dbReference type="NCBIfam" id="TIGR02073">
    <property type="entry name" value="PBP_1c"/>
    <property type="match status" value="1"/>
</dbReference>
<feature type="domain" description="Penicillin-binding C-terminal" evidence="14">
    <location>
        <begin position="680"/>
        <end position="759"/>
    </location>
</feature>
<evidence type="ECO:0000313" key="16">
    <source>
        <dbReference type="EMBL" id="STY23056.1"/>
    </source>
</evidence>
<accession>A0A378L8A1</accession>
<dbReference type="OrthoDB" id="9766909at2"/>
<organism evidence="16 18">
    <name type="scientific">Legionella steigerwaltii</name>
    <dbReference type="NCBI Taxonomy" id="460"/>
    <lineage>
        <taxon>Bacteria</taxon>
        <taxon>Pseudomonadati</taxon>
        <taxon>Pseudomonadota</taxon>
        <taxon>Gammaproteobacteria</taxon>
        <taxon>Legionellales</taxon>
        <taxon>Legionellaceae</taxon>
        <taxon>Legionella</taxon>
    </lineage>
</organism>
<dbReference type="PANTHER" id="PTHR32282">
    <property type="entry name" value="BINDING PROTEIN TRANSPEPTIDASE, PUTATIVE-RELATED"/>
    <property type="match status" value="1"/>
</dbReference>
<evidence type="ECO:0000256" key="6">
    <source>
        <dbReference type="ARBA" id="ARBA00022676"/>
    </source>
</evidence>
<dbReference type="EMBL" id="LNYZ01000013">
    <property type="protein sequence ID" value="KTD77746.1"/>
    <property type="molecule type" value="Genomic_DNA"/>
</dbReference>
<comment type="similarity">
    <text evidence="3">In the N-terminal section; belongs to the glycosyltransferase 51 family.</text>
</comment>
<dbReference type="GO" id="GO:0008658">
    <property type="term" value="F:penicillin binding"/>
    <property type="evidence" value="ECO:0007669"/>
    <property type="project" value="InterPro"/>
</dbReference>
<evidence type="ECO:0000313" key="15">
    <source>
        <dbReference type="EMBL" id="KTD77746.1"/>
    </source>
</evidence>
<keyword evidence="7" id="KW-0808">Transferase</keyword>
<evidence type="ECO:0000259" key="14">
    <source>
        <dbReference type="Pfam" id="PF06832"/>
    </source>
</evidence>
<dbReference type="InterPro" id="IPR001460">
    <property type="entry name" value="PCN-bd_Tpept"/>
</dbReference>
<evidence type="ECO:0000256" key="10">
    <source>
        <dbReference type="ARBA" id="ARBA00044770"/>
    </source>
</evidence>
<dbReference type="Gene3D" id="3.40.710.10">
    <property type="entry name" value="DD-peptidase/beta-lactamase superfamily"/>
    <property type="match status" value="1"/>
</dbReference>
<dbReference type="EMBL" id="UGOY01000001">
    <property type="protein sequence ID" value="STY23056.1"/>
    <property type="molecule type" value="Genomic_DNA"/>
</dbReference>
<dbReference type="InterPro" id="IPR036950">
    <property type="entry name" value="PBP_transglycosylase"/>
</dbReference>
<proteinExistence type="inferred from homology"/>
<dbReference type="InterPro" id="IPR023346">
    <property type="entry name" value="Lysozyme-like_dom_sf"/>
</dbReference>
<dbReference type="InterPro" id="IPR009647">
    <property type="entry name" value="PBP_C"/>
</dbReference>
<dbReference type="Gene3D" id="1.10.3810.10">
    <property type="entry name" value="Biosynthetic peptidoglycan transglycosylase-like"/>
    <property type="match status" value="1"/>
</dbReference>
<evidence type="ECO:0000259" key="12">
    <source>
        <dbReference type="Pfam" id="PF00905"/>
    </source>
</evidence>
<dbReference type="STRING" id="460.Lstg_2103"/>
<reference evidence="16 18" key="2">
    <citation type="submission" date="2018-06" db="EMBL/GenBank/DDBJ databases">
        <authorList>
            <consortium name="Pathogen Informatics"/>
            <person name="Doyle S."/>
        </authorList>
    </citation>
    <scope>NUCLEOTIDE SEQUENCE [LARGE SCALE GENOMIC DNA]</scope>
    <source>
        <strain evidence="16 18">NCTC11991</strain>
    </source>
</reference>
<protein>
    <recommendedName>
        <fullName evidence="10">peptidoglycan glycosyltransferase</fullName>
        <ecNumber evidence="10">2.4.99.28</ecNumber>
    </recommendedName>
</protein>
<dbReference type="EC" id="2.4.99.28" evidence="10"/>
<dbReference type="InterPro" id="IPR012338">
    <property type="entry name" value="Beta-lactam/transpept-like"/>
</dbReference>
<evidence type="ECO:0000256" key="5">
    <source>
        <dbReference type="ARBA" id="ARBA00022670"/>
    </source>
</evidence>
<name>A0A378L8A1_9GAMM</name>
<evidence type="ECO:0000256" key="4">
    <source>
        <dbReference type="ARBA" id="ARBA00022645"/>
    </source>
</evidence>
<evidence type="ECO:0000313" key="17">
    <source>
        <dbReference type="Proteomes" id="UP000054820"/>
    </source>
</evidence>
<evidence type="ECO:0000256" key="11">
    <source>
        <dbReference type="ARBA" id="ARBA00049902"/>
    </source>
</evidence>
<dbReference type="PANTHER" id="PTHR32282:SF15">
    <property type="entry name" value="PENICILLIN-BINDING PROTEIN 1C"/>
    <property type="match status" value="1"/>
</dbReference>
<evidence type="ECO:0000256" key="8">
    <source>
        <dbReference type="ARBA" id="ARBA00022801"/>
    </source>
</evidence>
<dbReference type="GO" id="GO:0030288">
    <property type="term" value="C:outer membrane-bounded periplasmic space"/>
    <property type="evidence" value="ECO:0007669"/>
    <property type="project" value="TreeGrafter"/>
</dbReference>
<reference evidence="15 17" key="1">
    <citation type="submission" date="2015-11" db="EMBL/GenBank/DDBJ databases">
        <title>Genomic analysis of 38 Legionella species identifies large and diverse effector repertoires.</title>
        <authorList>
            <person name="Burstein D."/>
            <person name="Amaro F."/>
            <person name="Zusman T."/>
            <person name="Lifshitz Z."/>
            <person name="Cohen O."/>
            <person name="Gilbert J.A."/>
            <person name="Pupko T."/>
            <person name="Shuman H.A."/>
            <person name="Segal G."/>
        </authorList>
    </citation>
    <scope>NUCLEOTIDE SEQUENCE [LARGE SCALE GENOMIC DNA]</scope>
    <source>
        <strain evidence="15 17">SC-18-C9</strain>
    </source>
</reference>
<evidence type="ECO:0000256" key="9">
    <source>
        <dbReference type="ARBA" id="ARBA00023268"/>
    </source>
</evidence>
<dbReference type="Pfam" id="PF06832">
    <property type="entry name" value="BiPBP_C"/>
    <property type="match status" value="1"/>
</dbReference>